<evidence type="ECO:0000313" key="3">
    <source>
        <dbReference type="Proteomes" id="UP000054549"/>
    </source>
</evidence>
<dbReference type="InParanoid" id="A0A0C2X464"/>
<feature type="region of interest" description="Disordered" evidence="1">
    <location>
        <begin position="212"/>
        <end position="249"/>
    </location>
</feature>
<reference evidence="2 3" key="1">
    <citation type="submission" date="2014-04" db="EMBL/GenBank/DDBJ databases">
        <title>Evolutionary Origins and Diversification of the Mycorrhizal Mutualists.</title>
        <authorList>
            <consortium name="DOE Joint Genome Institute"/>
            <consortium name="Mycorrhizal Genomics Consortium"/>
            <person name="Kohler A."/>
            <person name="Kuo A."/>
            <person name="Nagy L.G."/>
            <person name="Floudas D."/>
            <person name="Copeland A."/>
            <person name="Barry K.W."/>
            <person name="Cichocki N."/>
            <person name="Veneault-Fourrey C."/>
            <person name="LaButti K."/>
            <person name="Lindquist E.A."/>
            <person name="Lipzen A."/>
            <person name="Lundell T."/>
            <person name="Morin E."/>
            <person name="Murat C."/>
            <person name="Riley R."/>
            <person name="Ohm R."/>
            <person name="Sun H."/>
            <person name="Tunlid A."/>
            <person name="Henrissat B."/>
            <person name="Grigoriev I.V."/>
            <person name="Hibbett D.S."/>
            <person name="Martin F."/>
        </authorList>
    </citation>
    <scope>NUCLEOTIDE SEQUENCE [LARGE SCALE GENOMIC DNA]</scope>
    <source>
        <strain evidence="2 3">Koide BX008</strain>
    </source>
</reference>
<dbReference type="AlphaFoldDB" id="A0A0C2X464"/>
<proteinExistence type="predicted"/>
<dbReference type="GO" id="GO:0003676">
    <property type="term" value="F:nucleic acid binding"/>
    <property type="evidence" value="ECO:0007669"/>
    <property type="project" value="InterPro"/>
</dbReference>
<organism evidence="2 3">
    <name type="scientific">Amanita muscaria (strain Koide BX008)</name>
    <dbReference type="NCBI Taxonomy" id="946122"/>
    <lineage>
        <taxon>Eukaryota</taxon>
        <taxon>Fungi</taxon>
        <taxon>Dikarya</taxon>
        <taxon>Basidiomycota</taxon>
        <taxon>Agaricomycotina</taxon>
        <taxon>Agaricomycetes</taxon>
        <taxon>Agaricomycetidae</taxon>
        <taxon>Agaricales</taxon>
        <taxon>Pluteineae</taxon>
        <taxon>Amanitaceae</taxon>
        <taxon>Amanita</taxon>
    </lineage>
</organism>
<dbReference type="OrthoDB" id="3218065at2759"/>
<dbReference type="HOGENOM" id="CLU_005726_2_4_1"/>
<feature type="region of interest" description="Disordered" evidence="1">
    <location>
        <begin position="116"/>
        <end position="162"/>
    </location>
</feature>
<dbReference type="PANTHER" id="PTHR35871">
    <property type="entry name" value="EXPRESSED PROTEIN"/>
    <property type="match status" value="1"/>
</dbReference>
<keyword evidence="3" id="KW-1185">Reference proteome</keyword>
<feature type="compositionally biased region" description="Basic and acidic residues" evidence="1">
    <location>
        <begin position="119"/>
        <end position="128"/>
    </location>
</feature>
<gene>
    <name evidence="2" type="ORF">M378DRAFT_71098</name>
</gene>
<protein>
    <recommendedName>
        <fullName evidence="4">DDE-1 domain-containing protein</fullName>
    </recommendedName>
</protein>
<dbReference type="PANTHER" id="PTHR35871:SF1">
    <property type="entry name" value="CXC1-LIKE CYSTEINE CLUSTER ASSOCIATED WITH KDZ TRANSPOSASES DOMAIN-CONTAINING PROTEIN"/>
    <property type="match status" value="1"/>
</dbReference>
<feature type="compositionally biased region" description="Basic and acidic residues" evidence="1">
    <location>
        <begin position="150"/>
        <end position="162"/>
    </location>
</feature>
<dbReference type="InterPro" id="IPR036397">
    <property type="entry name" value="RNaseH_sf"/>
</dbReference>
<dbReference type="Proteomes" id="UP000054549">
    <property type="component" value="Unassembled WGS sequence"/>
</dbReference>
<sequence length="676" mass="76822">MPRRCKRQRAAAERARAAKCNPAGDKINSDLGSEPHDSDTESDCEVTKWLGGVIYISSGEESEAESENDSGGEWIEDELEGTELMESLKKQVEKRIDSEPEELELTCHTPYATISRSISEQDWKKAESNRSLGYNRHSERTRQRQNQKARIKEEKDCETQRTKGAELMRNYFKPAAAKPKETTAATKGSPGNKKYTRTLSVQVFTGYISDMSDDEDIGPAATAATAGDDIDGDDELEDRSAQWGNSKAPPLKRRKLDVSVLTARRLACEQRREEMERGLVDVDKLIKSKQDVFRAGSAGLQSYRARTIQSCLHMVLKNQRKLMDASERAAEGQGFAPKWGGRLVRSWVHRWIRNRELPTSMKGNHAKSFSFLDDPAIRAELRSFVRSNKWSMDPKKLAEFSKDNIVTSAAKEYLQGVIRDEIPRALKQYMDVELFPRIHLKVGKGVSIRTARPNDGKGKSWVLDGEHPLKKKGVGRGLHQSDVICSTVGWLKEASQTLEYGKNYDGYWNGELFVKQLKEKIIPAFESAHGPGYQALFMIDNSQGHSAYAVDALLTQRMNLRPGGKQAQLRDGWFKRDGERIVQSMIFPPDHPEFPDKPKVKKYLRDHCDYTFKTLQQNMPKALESVELSTIRKWEHRMVRWMEAYKLGLGAKEAQFRVKAFSSKVYKSHRRVPEGD</sequence>
<accession>A0A0C2X464</accession>
<feature type="compositionally biased region" description="Low complexity" evidence="1">
    <location>
        <begin position="218"/>
        <end position="227"/>
    </location>
</feature>
<name>A0A0C2X464_AMAMK</name>
<dbReference type="EMBL" id="KN818227">
    <property type="protein sequence ID" value="KIL69007.1"/>
    <property type="molecule type" value="Genomic_DNA"/>
</dbReference>
<evidence type="ECO:0000313" key="2">
    <source>
        <dbReference type="EMBL" id="KIL69007.1"/>
    </source>
</evidence>
<evidence type="ECO:0008006" key="4">
    <source>
        <dbReference type="Google" id="ProtNLM"/>
    </source>
</evidence>
<feature type="compositionally biased region" description="Acidic residues" evidence="1">
    <location>
        <begin position="228"/>
        <end position="237"/>
    </location>
</feature>
<dbReference type="Gene3D" id="3.30.420.10">
    <property type="entry name" value="Ribonuclease H-like superfamily/Ribonuclease H"/>
    <property type="match status" value="1"/>
</dbReference>
<feature type="region of interest" description="Disordered" evidence="1">
    <location>
        <begin position="1"/>
        <end position="44"/>
    </location>
</feature>
<evidence type="ECO:0000256" key="1">
    <source>
        <dbReference type="SAM" id="MobiDB-lite"/>
    </source>
</evidence>